<dbReference type="Proteomes" id="UP001598201">
    <property type="component" value="Unassembled WGS sequence"/>
</dbReference>
<comment type="caution">
    <text evidence="1">The sequence shown here is derived from an EMBL/GenBank/DDBJ whole genome shotgun (WGS) entry which is preliminary data.</text>
</comment>
<sequence>MSDALLNYACKTLEIEETRRLRTRPDDNFRSVRETVTYAVDIINRIFQTR</sequence>
<accession>A0ABW6CFN9</accession>
<organism evidence="1 2">
    <name type="scientific">Rahnella sp. (strain Y9602)</name>
    <dbReference type="NCBI Taxonomy" id="2703885"/>
    <lineage>
        <taxon>Bacteria</taxon>
        <taxon>Pseudomonadati</taxon>
        <taxon>Pseudomonadota</taxon>
        <taxon>Gammaproteobacteria</taxon>
        <taxon>Enterobacterales</taxon>
        <taxon>Yersiniaceae</taxon>
        <taxon>Rahnella</taxon>
    </lineage>
</organism>
<proteinExistence type="predicted"/>
<keyword evidence="2" id="KW-1185">Reference proteome</keyword>
<gene>
    <name evidence="1" type="ORF">ACFPK4_19010</name>
</gene>
<reference evidence="1 2" key="1">
    <citation type="submission" date="2024-09" db="EMBL/GenBank/DDBJ databases">
        <title>Genomes of Rahnella.</title>
        <authorList>
            <person name="Mnguni F.C."/>
            <person name="Shin G.Y."/>
            <person name="Coutinho T."/>
        </authorList>
    </citation>
    <scope>NUCLEOTIDE SEQUENCE [LARGE SCALE GENOMIC DNA]</scope>
    <source>
        <strain evidence="1 2">20WA0057</strain>
    </source>
</reference>
<dbReference type="EMBL" id="JBHUCJ010000056">
    <property type="protein sequence ID" value="MFD3225639.1"/>
    <property type="molecule type" value="Genomic_DNA"/>
</dbReference>
<protein>
    <submittedName>
        <fullName evidence="1">Uncharacterized protein</fullName>
    </submittedName>
</protein>
<dbReference type="RefSeq" id="WP_157962109.1">
    <property type="nucleotide sequence ID" value="NZ_JBHUCH010000001.1"/>
</dbReference>
<evidence type="ECO:0000313" key="1">
    <source>
        <dbReference type="EMBL" id="MFD3225639.1"/>
    </source>
</evidence>
<name>A0ABW6CFN9_RAHSY</name>
<evidence type="ECO:0000313" key="2">
    <source>
        <dbReference type="Proteomes" id="UP001598201"/>
    </source>
</evidence>